<keyword evidence="2 5" id="KW-0812">Transmembrane</keyword>
<evidence type="ECO:0000256" key="1">
    <source>
        <dbReference type="ARBA" id="ARBA00004141"/>
    </source>
</evidence>
<dbReference type="EMBL" id="MWPV01000008">
    <property type="protein sequence ID" value="OUL56037.1"/>
    <property type="molecule type" value="Genomic_DNA"/>
</dbReference>
<dbReference type="AlphaFoldDB" id="A0A244CKZ2"/>
<feature type="domain" description="Yip1" evidence="6">
    <location>
        <begin position="12"/>
        <end position="233"/>
    </location>
</feature>
<evidence type="ECO:0000259" key="6">
    <source>
        <dbReference type="Pfam" id="PF04893"/>
    </source>
</evidence>
<reference evidence="7 8" key="1">
    <citation type="submission" date="2017-02" db="EMBL/GenBank/DDBJ databases">
        <title>Pseudoalteromonas ulvae TC14 Genome.</title>
        <authorList>
            <person name="Molmeret M."/>
        </authorList>
    </citation>
    <scope>NUCLEOTIDE SEQUENCE [LARGE SCALE GENOMIC DNA]</scope>
    <source>
        <strain evidence="7">TC14</strain>
    </source>
</reference>
<evidence type="ECO:0000256" key="2">
    <source>
        <dbReference type="ARBA" id="ARBA00022692"/>
    </source>
</evidence>
<dbReference type="Pfam" id="PF04893">
    <property type="entry name" value="Yip1"/>
    <property type="match status" value="1"/>
</dbReference>
<evidence type="ECO:0000256" key="5">
    <source>
        <dbReference type="SAM" id="Phobius"/>
    </source>
</evidence>
<feature type="transmembrane region" description="Helical" evidence="5">
    <location>
        <begin position="90"/>
        <end position="114"/>
    </location>
</feature>
<proteinExistence type="predicted"/>
<dbReference type="Proteomes" id="UP000194841">
    <property type="component" value="Unassembled WGS sequence"/>
</dbReference>
<feature type="transmembrane region" description="Helical" evidence="5">
    <location>
        <begin position="182"/>
        <end position="204"/>
    </location>
</feature>
<name>A0A244CKZ2_PSEDV</name>
<dbReference type="GO" id="GO:0016020">
    <property type="term" value="C:membrane"/>
    <property type="evidence" value="ECO:0007669"/>
    <property type="project" value="UniProtKB-SubCell"/>
</dbReference>
<keyword evidence="8" id="KW-1185">Reference proteome</keyword>
<sequence>MQSTNQFSAGLDIFIAPSKAFAGLKEGKGWFLLPLVFVCGLIAASMYAYYSNVDTNFLIEQQVAQAGADLTTGEQKMMRNQMASTVDSQYLFAMIGGVIGLLIMNAIIAGYYTFVAKQDMTTDYKYGDWYSFSLWTLMPAGISAIGLIALVATAQTDQLPLTMMSYASLNQLVFGLEAGQPFATLLESLNIFSFWSIALAAIGLKTWTNFSMNKAIVFAALPTVVIYVIWAIIAAL</sequence>
<dbReference type="InterPro" id="IPR006977">
    <property type="entry name" value="Yip1_dom"/>
</dbReference>
<dbReference type="RefSeq" id="WP_086745956.1">
    <property type="nucleotide sequence ID" value="NZ_MWPV01000008.1"/>
</dbReference>
<comment type="caution">
    <text evidence="7">The sequence shown here is derived from an EMBL/GenBank/DDBJ whole genome shotgun (WGS) entry which is preliminary data.</text>
</comment>
<feature type="transmembrane region" description="Helical" evidence="5">
    <location>
        <begin position="134"/>
        <end position="154"/>
    </location>
</feature>
<organism evidence="7 8">
    <name type="scientific">Pseudoalteromonas ulvae</name>
    <dbReference type="NCBI Taxonomy" id="107327"/>
    <lineage>
        <taxon>Bacteria</taxon>
        <taxon>Pseudomonadati</taxon>
        <taxon>Pseudomonadota</taxon>
        <taxon>Gammaproteobacteria</taxon>
        <taxon>Alteromonadales</taxon>
        <taxon>Pseudoalteromonadaceae</taxon>
        <taxon>Pseudoalteromonas</taxon>
    </lineage>
</organism>
<accession>A0A244CKZ2</accession>
<protein>
    <submittedName>
        <fullName evidence="7">YIP1 family protein</fullName>
    </submittedName>
</protein>
<feature type="transmembrane region" description="Helical" evidence="5">
    <location>
        <begin position="29"/>
        <end position="50"/>
    </location>
</feature>
<keyword evidence="4 5" id="KW-0472">Membrane</keyword>
<comment type="subcellular location">
    <subcellularLocation>
        <location evidence="1">Membrane</location>
        <topology evidence="1">Multi-pass membrane protein</topology>
    </subcellularLocation>
</comment>
<evidence type="ECO:0000256" key="4">
    <source>
        <dbReference type="ARBA" id="ARBA00023136"/>
    </source>
</evidence>
<dbReference type="OrthoDB" id="6272224at2"/>
<evidence type="ECO:0000313" key="7">
    <source>
        <dbReference type="EMBL" id="OUL56037.1"/>
    </source>
</evidence>
<evidence type="ECO:0000256" key="3">
    <source>
        <dbReference type="ARBA" id="ARBA00022989"/>
    </source>
</evidence>
<gene>
    <name evidence="7" type="ORF">B1199_20255</name>
</gene>
<evidence type="ECO:0000313" key="8">
    <source>
        <dbReference type="Proteomes" id="UP000194841"/>
    </source>
</evidence>
<keyword evidence="3 5" id="KW-1133">Transmembrane helix</keyword>
<feature type="transmembrane region" description="Helical" evidence="5">
    <location>
        <begin position="216"/>
        <end position="235"/>
    </location>
</feature>